<dbReference type="InterPro" id="IPR011989">
    <property type="entry name" value="ARM-like"/>
</dbReference>
<dbReference type="GO" id="GO:0005737">
    <property type="term" value="C:cytoplasm"/>
    <property type="evidence" value="ECO:0007669"/>
    <property type="project" value="TreeGrafter"/>
</dbReference>
<sequence length="1294" mass="146132">MAEPVAAMCEQLIKAVNVMMDAESSQRYRLEALKFCEEFKEKCPFCVPCGLQLADKSQSPVVRHFGLQILEHVIKFRWNNMSPQEKVQLKNCAMGLLSNGTHPIMEEESHIKDVLSRIIVEMIKREWPQHWPDLLKELEALTNSGEAQTELVMLILLRLAEDVVTFQTLPPQRRKDIQQTLTQNMESVFSFLLTILQRNVDEYRRLKRVPSQELKAKAHCRVGVATLNTLAGYIDWVALIHITHNNCRLLEILCLLLGEPELQLEAAECLLIAVSRKGKLEDRKPLMLLFDDVAMHYILSAAEAADAAKLLGPQSAEGTGVVERDYTFLKRLCQVLCALGTQLCSLVGSNVEVEIPGNLEKFLEAFLAFTTHPSQFLRSSTQITWGTLFRHEVLSKDPVIVRMTVKYLRATINNLVKTGFPSKHDSPSCEYSRVDFDNNEDFNAFFNSFRAQQGEVVRNACKIVPLEAFQIAGEGLQYQINTPIDVGTTTSKTAEGLCSVLSPSAVQWDAMTFFTESVVGQLFKTMEKEKLPIDQGIELLQAVLSYDTRDPLILSCVLTNVSSLFPFVTHRPHFLPQVLYKLFGSITFEVIEESKAPRTRSVKNVRRHACSSIIKMCRDYPQFILPCFDMLYTHVKKLFSNELLLTQMEKCALMEALVLISNQFKDYGKQQAFLEELMAPVSVRWQSEETSRVLWDPALFLSHVGADQTQIDPIAEDMSGISRSRISFCVYTILGVVKRARWPAEPEEAAAGGFVVGHTPTGAPVYRNPCTSQVLALMPNLLALIRTHNNLFLPENMARLSGTFTRAYEVMDVEKNLVLAHLFFFKRPVKVAACHNLHCPQGGVWMSTSWLPQPVLDIYDSPVYKTTLERMQGFFCTLYDNCFHILGNAGPSLQQDFYTIDGLAEKIVNSALANIDNVPDHRLRPLLHILSPLCLRVFIKQLVVSCPPEYYETLLCPLLAPLFSYMLQRLNQRWQVINQKGTLCGSDDDEVCEEKQVTQEMLEEQLVRLVTREVMDLISVTCILKKAPESAGNKEEVDEEEMMATDSSQAAPGTPTYPSDELTELGKCLLQHEVTDSTFTDIYMTLLTISFNSLSWRDTGNCHRMASLVCWTLLRQVVGGNLLPEAVTWFYTSVLKGLQMHGQHEGCSAALMQLAFLIYDALGGGDSLAIAHLCTTIIALCFWFPPPQRPRYSELRAVMTQIPNIQPEALNQYDQKILNPPPQKLAEKKRKDQFKKLLAGIVGKPLGQQFKKEVHIRNLPSLFKKVKSDAKREVLESSEGPDLTFLFTPQPDDH</sequence>
<reference evidence="4" key="1">
    <citation type="thesis" date="2021" institute="BYU ScholarsArchive" country="Provo, UT, USA">
        <title>Applications of and Algorithms for Genome Assembly and Genomic Analyses with an Emphasis on Marine Teleosts.</title>
        <authorList>
            <person name="Pickett B.D."/>
        </authorList>
    </citation>
    <scope>NUCLEOTIDE SEQUENCE</scope>
    <source>
        <strain evidence="4">HI-2016</strain>
    </source>
</reference>
<dbReference type="InterPro" id="IPR045065">
    <property type="entry name" value="XPO1/5"/>
</dbReference>
<dbReference type="Gene3D" id="1.25.10.10">
    <property type="entry name" value="Leucine-rich Repeat Variant"/>
    <property type="match status" value="2"/>
</dbReference>
<feature type="region of interest" description="Disordered" evidence="2">
    <location>
        <begin position="1274"/>
        <end position="1294"/>
    </location>
</feature>
<dbReference type="SUPFAM" id="SSF48371">
    <property type="entry name" value="ARM repeat"/>
    <property type="match status" value="1"/>
</dbReference>
<evidence type="ECO:0000313" key="5">
    <source>
        <dbReference type="Proteomes" id="UP000824540"/>
    </source>
</evidence>
<evidence type="ECO:0000259" key="3">
    <source>
        <dbReference type="SMART" id="SM00913"/>
    </source>
</evidence>
<dbReference type="GO" id="GO:0005049">
    <property type="term" value="F:nuclear export signal receptor activity"/>
    <property type="evidence" value="ECO:0007669"/>
    <property type="project" value="InterPro"/>
</dbReference>
<feature type="domain" description="Importin N-terminal" evidence="3">
    <location>
        <begin position="32"/>
        <end position="99"/>
    </location>
</feature>
<feature type="region of interest" description="Disordered" evidence="2">
    <location>
        <begin position="1031"/>
        <end position="1058"/>
    </location>
</feature>
<dbReference type="PANTHER" id="PTHR11223">
    <property type="entry name" value="EXPORTIN 1/5"/>
    <property type="match status" value="1"/>
</dbReference>
<dbReference type="GO" id="GO:0005634">
    <property type="term" value="C:nucleus"/>
    <property type="evidence" value="ECO:0007669"/>
    <property type="project" value="TreeGrafter"/>
</dbReference>
<dbReference type="Pfam" id="PF08389">
    <property type="entry name" value="Xpo1"/>
    <property type="match status" value="1"/>
</dbReference>
<dbReference type="Pfam" id="PF19273">
    <property type="entry name" value="Exportin-5"/>
    <property type="match status" value="2"/>
</dbReference>
<dbReference type="GO" id="GO:0031267">
    <property type="term" value="F:small GTPase binding"/>
    <property type="evidence" value="ECO:0007669"/>
    <property type="project" value="InterPro"/>
</dbReference>
<dbReference type="InterPro" id="IPR045478">
    <property type="entry name" value="Exportin-5_C"/>
</dbReference>
<dbReference type="Proteomes" id="UP000824540">
    <property type="component" value="Unassembled WGS sequence"/>
</dbReference>
<comment type="caution">
    <text evidence="4">The sequence shown here is derived from an EMBL/GenBank/DDBJ whole genome shotgun (WGS) entry which is preliminary data.</text>
</comment>
<accession>A0A8T2N636</accession>
<dbReference type="InterPro" id="IPR016024">
    <property type="entry name" value="ARM-type_fold"/>
</dbReference>
<evidence type="ECO:0000256" key="1">
    <source>
        <dbReference type="ARBA" id="ARBA00009466"/>
    </source>
</evidence>
<gene>
    <name evidence="4" type="ORF">JZ751_006360</name>
</gene>
<dbReference type="SMART" id="SM00913">
    <property type="entry name" value="IBN_N"/>
    <property type="match status" value="1"/>
</dbReference>
<dbReference type="GO" id="GO:0006611">
    <property type="term" value="P:protein export from nucleus"/>
    <property type="evidence" value="ECO:0007669"/>
    <property type="project" value="InterPro"/>
</dbReference>
<dbReference type="GO" id="GO:0003723">
    <property type="term" value="F:RNA binding"/>
    <property type="evidence" value="ECO:0007669"/>
    <property type="project" value="TreeGrafter"/>
</dbReference>
<evidence type="ECO:0000256" key="2">
    <source>
        <dbReference type="SAM" id="MobiDB-lite"/>
    </source>
</evidence>
<keyword evidence="5" id="KW-1185">Reference proteome</keyword>
<proteinExistence type="inferred from homology"/>
<dbReference type="Pfam" id="PF03810">
    <property type="entry name" value="IBN_N"/>
    <property type="match status" value="1"/>
</dbReference>
<protein>
    <recommendedName>
        <fullName evidence="3">Importin N-terminal domain-containing protein</fullName>
    </recommendedName>
</protein>
<dbReference type="EMBL" id="JAFBMS010000135">
    <property type="protein sequence ID" value="KAG9334880.1"/>
    <property type="molecule type" value="Genomic_DNA"/>
</dbReference>
<dbReference type="InterPro" id="IPR001494">
    <property type="entry name" value="Importin-beta_N"/>
</dbReference>
<organism evidence="4 5">
    <name type="scientific">Albula glossodonta</name>
    <name type="common">roundjaw bonefish</name>
    <dbReference type="NCBI Taxonomy" id="121402"/>
    <lineage>
        <taxon>Eukaryota</taxon>
        <taxon>Metazoa</taxon>
        <taxon>Chordata</taxon>
        <taxon>Craniata</taxon>
        <taxon>Vertebrata</taxon>
        <taxon>Euteleostomi</taxon>
        <taxon>Actinopterygii</taxon>
        <taxon>Neopterygii</taxon>
        <taxon>Teleostei</taxon>
        <taxon>Albuliformes</taxon>
        <taxon>Albulidae</taxon>
        <taxon>Albula</taxon>
    </lineage>
</organism>
<evidence type="ECO:0000313" key="4">
    <source>
        <dbReference type="EMBL" id="KAG9334880.1"/>
    </source>
</evidence>
<dbReference type="GO" id="GO:0042565">
    <property type="term" value="C:RNA nuclear export complex"/>
    <property type="evidence" value="ECO:0007669"/>
    <property type="project" value="TreeGrafter"/>
</dbReference>
<name>A0A8T2N636_9TELE</name>
<dbReference type="OrthoDB" id="2215036at2759"/>
<comment type="similarity">
    <text evidence="1">Belongs to the exportin family.</text>
</comment>
<dbReference type="InterPro" id="IPR013598">
    <property type="entry name" value="Exportin-1/Importin-b-like"/>
</dbReference>
<dbReference type="PANTHER" id="PTHR11223:SF3">
    <property type="entry name" value="EXPORTIN-5"/>
    <property type="match status" value="1"/>
</dbReference>
<dbReference type="GO" id="GO:0006405">
    <property type="term" value="P:RNA export from nucleus"/>
    <property type="evidence" value="ECO:0007669"/>
    <property type="project" value="TreeGrafter"/>
</dbReference>